<dbReference type="PANTHER" id="PTHR43852:SF2">
    <property type="entry name" value="PROTEIN ADENYLYLTRANSFERASE MNTA"/>
    <property type="match status" value="1"/>
</dbReference>
<keyword evidence="3" id="KW-1185">Reference proteome</keyword>
<evidence type="ECO:0000259" key="1">
    <source>
        <dbReference type="Pfam" id="PF18765"/>
    </source>
</evidence>
<sequence length="135" mass="15469">MKTEVAQKIKAFLIDKLNPAFLIVFGSQAKETAHKNSDMDVAFYLENRSVSSYDVFLLAQELADIIKMDVDLIDLKKASTVFKAQIYSYGKVLYARDLHLLRLKQMIALSMYAKLNEERQPILKNIDESGSIYEK</sequence>
<dbReference type="InterPro" id="IPR052930">
    <property type="entry name" value="TA_antitoxin_MntA"/>
</dbReference>
<organism evidence="2 3">
    <name type="scientific">Heyndrickxia acidicola</name>
    <dbReference type="NCBI Taxonomy" id="209389"/>
    <lineage>
        <taxon>Bacteria</taxon>
        <taxon>Bacillati</taxon>
        <taxon>Bacillota</taxon>
        <taxon>Bacilli</taxon>
        <taxon>Bacillales</taxon>
        <taxon>Bacillaceae</taxon>
        <taxon>Heyndrickxia</taxon>
    </lineage>
</organism>
<dbReference type="NCBIfam" id="NF047752">
    <property type="entry name" value="MntA_antitoxin"/>
    <property type="match status" value="1"/>
</dbReference>
<evidence type="ECO:0000313" key="2">
    <source>
        <dbReference type="EMBL" id="MED1203591.1"/>
    </source>
</evidence>
<dbReference type="InterPro" id="IPR041633">
    <property type="entry name" value="Polbeta"/>
</dbReference>
<dbReference type="Proteomes" id="UP001341444">
    <property type="component" value="Unassembled WGS sequence"/>
</dbReference>
<reference evidence="2 3" key="1">
    <citation type="submission" date="2023-03" db="EMBL/GenBank/DDBJ databases">
        <title>Bacillus Genome Sequencing.</title>
        <authorList>
            <person name="Dunlap C."/>
        </authorList>
    </citation>
    <scope>NUCLEOTIDE SEQUENCE [LARGE SCALE GENOMIC DNA]</scope>
    <source>
        <strain evidence="2 3">B-23453</strain>
    </source>
</reference>
<dbReference type="EMBL" id="JARMAB010000013">
    <property type="protein sequence ID" value="MED1203591.1"/>
    <property type="molecule type" value="Genomic_DNA"/>
</dbReference>
<comment type="caution">
    <text evidence="2">The sequence shown here is derived from an EMBL/GenBank/DDBJ whole genome shotgun (WGS) entry which is preliminary data.</text>
</comment>
<feature type="domain" description="Polymerase beta nucleotidyltransferase" evidence="1">
    <location>
        <begin position="7"/>
        <end position="97"/>
    </location>
</feature>
<dbReference type="Pfam" id="PF18765">
    <property type="entry name" value="Polbeta"/>
    <property type="match status" value="1"/>
</dbReference>
<dbReference type="PANTHER" id="PTHR43852">
    <property type="entry name" value="NUCLEOTIDYLTRANSFERASE"/>
    <property type="match status" value="1"/>
</dbReference>
<dbReference type="InterPro" id="IPR043519">
    <property type="entry name" value="NT_sf"/>
</dbReference>
<evidence type="ECO:0000313" key="3">
    <source>
        <dbReference type="Proteomes" id="UP001341444"/>
    </source>
</evidence>
<dbReference type="RefSeq" id="WP_066271273.1">
    <property type="nucleotide sequence ID" value="NZ_JARMAB010000013.1"/>
</dbReference>
<accession>A0ABU6MFY4</accession>
<protein>
    <submittedName>
        <fullName evidence="2">Nucleotidyltransferase domain-containing protein</fullName>
    </submittedName>
</protein>
<name>A0ABU6MFY4_9BACI</name>
<gene>
    <name evidence="2" type="ORF">P4T90_10955</name>
</gene>
<dbReference type="SUPFAM" id="SSF81301">
    <property type="entry name" value="Nucleotidyltransferase"/>
    <property type="match status" value="1"/>
</dbReference>
<proteinExistence type="predicted"/>
<dbReference type="CDD" id="cd05403">
    <property type="entry name" value="NT_KNTase_like"/>
    <property type="match status" value="1"/>
</dbReference>
<dbReference type="Gene3D" id="3.30.460.10">
    <property type="entry name" value="Beta Polymerase, domain 2"/>
    <property type="match status" value="1"/>
</dbReference>